<accession>Q1JL02</accession>
<evidence type="ECO:0000313" key="2">
    <source>
        <dbReference type="Proteomes" id="UP000002433"/>
    </source>
</evidence>
<name>Q1JL02_STRPC</name>
<proteinExistence type="predicted"/>
<evidence type="ECO:0000313" key="1">
    <source>
        <dbReference type="EMBL" id="ABF32417.1"/>
    </source>
</evidence>
<dbReference type="EMBL" id="CP000259">
    <property type="protein sequence ID" value="ABF32417.1"/>
    <property type="molecule type" value="Genomic_DNA"/>
</dbReference>
<protein>
    <submittedName>
        <fullName evidence="1">Uncharacterized protein</fullName>
    </submittedName>
</protein>
<dbReference type="HOGENOM" id="CLU_3391654_0_0_9"/>
<gene>
    <name evidence="1" type="ordered locus">MGAS9429_Spy1230</name>
</gene>
<sequence>MTLFRLFDTIQLSPLEKAISCFGADFYHLVLE</sequence>
<dbReference type="KEGG" id="spk:MGAS9429_Spy1230"/>
<dbReference type="Proteomes" id="UP000002433">
    <property type="component" value="Chromosome"/>
</dbReference>
<organism evidence="1 2">
    <name type="scientific">Streptococcus pyogenes serotype M12 (strain MGAS9429)</name>
    <dbReference type="NCBI Taxonomy" id="370551"/>
    <lineage>
        <taxon>Bacteria</taxon>
        <taxon>Bacillati</taxon>
        <taxon>Bacillota</taxon>
        <taxon>Bacilli</taxon>
        <taxon>Lactobacillales</taxon>
        <taxon>Streptococcaceae</taxon>
        <taxon>Streptococcus</taxon>
    </lineage>
</organism>
<reference evidence="1 2" key="1">
    <citation type="journal article" date="2006" name="Proc. Natl. Acad. Sci. U.S.A.">
        <title>Molecular genetic anatomy of inter- and intraserotype variation in the human bacterial pathogen group A Streptococcus.</title>
        <authorList>
            <person name="Beres S.B."/>
            <person name="Richter E.W."/>
            <person name="Nagiec M.J."/>
            <person name="Sumby P."/>
            <person name="Porcella S.F."/>
            <person name="DeLeo F.R."/>
            <person name="Musser J.M."/>
        </authorList>
    </citation>
    <scope>NUCLEOTIDE SEQUENCE [LARGE SCALE GENOMIC DNA]</scope>
    <source>
        <strain evidence="1 2">MGAS9429</strain>
    </source>
</reference>
<dbReference type="AlphaFoldDB" id="Q1JL02"/>